<comment type="catalytic activity">
    <reaction evidence="10 16">
        <text>L-valine + 2-oxoglutarate = 3-methyl-2-oxobutanoate + L-glutamate</text>
        <dbReference type="Rhea" id="RHEA:24813"/>
        <dbReference type="ChEBI" id="CHEBI:11851"/>
        <dbReference type="ChEBI" id="CHEBI:16810"/>
        <dbReference type="ChEBI" id="CHEBI:29985"/>
        <dbReference type="ChEBI" id="CHEBI:57762"/>
        <dbReference type="EC" id="2.6.1.42"/>
    </reaction>
</comment>
<evidence type="ECO:0000256" key="14">
    <source>
        <dbReference type="RuleBase" id="RU004106"/>
    </source>
</evidence>
<evidence type="ECO:0000256" key="6">
    <source>
        <dbReference type="ARBA" id="ARBA00009320"/>
    </source>
</evidence>
<evidence type="ECO:0000256" key="13">
    <source>
        <dbReference type="PIRSR" id="PIRSR006468-1"/>
    </source>
</evidence>
<evidence type="ECO:0000256" key="16">
    <source>
        <dbReference type="RuleBase" id="RU004517"/>
    </source>
</evidence>
<dbReference type="GO" id="GO:0009098">
    <property type="term" value="P:L-leucine biosynthetic process"/>
    <property type="evidence" value="ECO:0007669"/>
    <property type="project" value="UniProtKB-UniPathway"/>
</dbReference>
<dbReference type="UniPathway" id="UPA00047">
    <property type="reaction ID" value="UER00058"/>
</dbReference>
<protein>
    <recommendedName>
        <fullName evidence="16">Branched-chain-amino-acid aminotransferase</fullName>
        <ecNumber evidence="16">2.6.1.42</ecNumber>
    </recommendedName>
</protein>
<dbReference type="InterPro" id="IPR036038">
    <property type="entry name" value="Aminotransferase-like"/>
</dbReference>
<evidence type="ECO:0000256" key="11">
    <source>
        <dbReference type="ARBA" id="ARBA00048798"/>
    </source>
</evidence>
<evidence type="ECO:0000256" key="9">
    <source>
        <dbReference type="ARBA" id="ARBA00022898"/>
    </source>
</evidence>
<dbReference type="UniPathway" id="UPA00048">
    <property type="reaction ID" value="UER00073"/>
</dbReference>
<dbReference type="AlphaFoldDB" id="A0A5S9IP13"/>
<dbReference type="InterPro" id="IPR005786">
    <property type="entry name" value="B_amino_transII"/>
</dbReference>
<comment type="pathway">
    <text evidence="4">Amino-acid biosynthesis; L-valine biosynthesis; L-valine from pyruvate: step 4/4.</text>
</comment>
<evidence type="ECO:0000256" key="7">
    <source>
        <dbReference type="ARBA" id="ARBA00022576"/>
    </source>
</evidence>
<keyword evidence="9 15" id="KW-0663">Pyridoxal phosphate</keyword>
<dbReference type="Proteomes" id="UP000326354">
    <property type="component" value="Chromosome"/>
</dbReference>
<keyword evidence="16" id="KW-0028">Amino-acid biosynthesis</keyword>
<keyword evidence="7 16" id="KW-0032">Aminotransferase</keyword>
<evidence type="ECO:0000313" key="18">
    <source>
        <dbReference type="Proteomes" id="UP000326354"/>
    </source>
</evidence>
<name>A0A5S9IP13_UABAM</name>
<dbReference type="EC" id="2.6.1.42" evidence="16"/>
<dbReference type="GO" id="GO:0009099">
    <property type="term" value="P:L-valine biosynthetic process"/>
    <property type="evidence" value="ECO:0007669"/>
    <property type="project" value="UniProtKB-UniPathway"/>
</dbReference>
<keyword evidence="18" id="KW-1185">Reference proteome</keyword>
<dbReference type="NCBIfam" id="NF009897">
    <property type="entry name" value="PRK13357.1"/>
    <property type="match status" value="1"/>
</dbReference>
<evidence type="ECO:0000256" key="2">
    <source>
        <dbReference type="ARBA" id="ARBA00003109"/>
    </source>
</evidence>
<feature type="modified residue" description="N6-(pyridoxal phosphate)lysine" evidence="13">
    <location>
        <position position="191"/>
    </location>
</feature>
<comment type="function">
    <text evidence="2">Acts on leucine, isoleucine and valine.</text>
</comment>
<dbReference type="Gene3D" id="3.30.470.10">
    <property type="match status" value="1"/>
</dbReference>
<evidence type="ECO:0000256" key="4">
    <source>
        <dbReference type="ARBA" id="ARBA00004931"/>
    </source>
</evidence>
<reference evidence="17 18" key="1">
    <citation type="submission" date="2019-08" db="EMBL/GenBank/DDBJ databases">
        <title>Complete genome sequence of Candidatus Uab amorphum.</title>
        <authorList>
            <person name="Shiratori T."/>
            <person name="Suzuki S."/>
            <person name="Kakizawa Y."/>
            <person name="Ishida K."/>
        </authorList>
    </citation>
    <scope>NUCLEOTIDE SEQUENCE [LARGE SCALE GENOMIC DNA]</scope>
    <source>
        <strain evidence="17 18">SRT547</strain>
    </source>
</reference>
<proteinExistence type="inferred from homology"/>
<evidence type="ECO:0000313" key="17">
    <source>
        <dbReference type="EMBL" id="BBM85438.1"/>
    </source>
</evidence>
<comment type="pathway">
    <text evidence="3">Amino-acid biosynthesis; L-isoleucine biosynthesis; L-isoleucine from 2-oxobutanoate: step 4/4.</text>
</comment>
<dbReference type="KEGG" id="uam:UABAM_03805"/>
<dbReference type="InterPro" id="IPR043131">
    <property type="entry name" value="BCAT-like_N"/>
</dbReference>
<comment type="catalytic activity">
    <reaction evidence="11 16">
        <text>L-isoleucine + 2-oxoglutarate = (S)-3-methyl-2-oxopentanoate + L-glutamate</text>
        <dbReference type="Rhea" id="RHEA:24801"/>
        <dbReference type="ChEBI" id="CHEBI:16810"/>
        <dbReference type="ChEBI" id="CHEBI:29985"/>
        <dbReference type="ChEBI" id="CHEBI:35146"/>
        <dbReference type="ChEBI" id="CHEBI:58045"/>
        <dbReference type="EC" id="2.6.1.42"/>
    </reaction>
</comment>
<evidence type="ECO:0000256" key="1">
    <source>
        <dbReference type="ARBA" id="ARBA00001933"/>
    </source>
</evidence>
<comment type="catalytic activity">
    <reaction evidence="12 16">
        <text>L-leucine + 2-oxoglutarate = 4-methyl-2-oxopentanoate + L-glutamate</text>
        <dbReference type="Rhea" id="RHEA:18321"/>
        <dbReference type="ChEBI" id="CHEBI:16810"/>
        <dbReference type="ChEBI" id="CHEBI:17865"/>
        <dbReference type="ChEBI" id="CHEBI:29985"/>
        <dbReference type="ChEBI" id="CHEBI:57427"/>
        <dbReference type="EC" id="2.6.1.42"/>
    </reaction>
</comment>
<dbReference type="GO" id="GO:0009097">
    <property type="term" value="P:isoleucine biosynthetic process"/>
    <property type="evidence" value="ECO:0007669"/>
    <property type="project" value="UniProtKB-UniPathway"/>
</dbReference>
<dbReference type="NCBIfam" id="TIGR01123">
    <property type="entry name" value="ilvE_II"/>
    <property type="match status" value="1"/>
</dbReference>
<comment type="pathway">
    <text evidence="5">Amino-acid biosynthesis; L-leucine biosynthesis; L-leucine from 3-methyl-2-oxobutanoate: step 4/4.</text>
</comment>
<dbReference type="InterPro" id="IPR033939">
    <property type="entry name" value="BCAT_family"/>
</dbReference>
<dbReference type="PANTHER" id="PTHR42825:SF2">
    <property type="entry name" value="BRANCHED-CHAIN-AMINO-ACID AMINOTRANSFERASE 3, CHLOROPLASTIC-RELATED"/>
    <property type="match status" value="1"/>
</dbReference>
<evidence type="ECO:0000256" key="3">
    <source>
        <dbReference type="ARBA" id="ARBA00004824"/>
    </source>
</evidence>
<dbReference type="Gene3D" id="3.20.10.10">
    <property type="entry name" value="D-amino Acid Aminotransferase, subunit A, domain 2"/>
    <property type="match status" value="1"/>
</dbReference>
<organism evidence="17 18">
    <name type="scientific">Uabimicrobium amorphum</name>
    <dbReference type="NCBI Taxonomy" id="2596890"/>
    <lineage>
        <taxon>Bacteria</taxon>
        <taxon>Pseudomonadati</taxon>
        <taxon>Planctomycetota</taxon>
        <taxon>Candidatus Uabimicrobiia</taxon>
        <taxon>Candidatus Uabimicrobiales</taxon>
        <taxon>Candidatus Uabimicrobiaceae</taxon>
        <taxon>Candidatus Uabimicrobium</taxon>
    </lineage>
</organism>
<dbReference type="Pfam" id="PF01063">
    <property type="entry name" value="Aminotran_4"/>
    <property type="match status" value="1"/>
</dbReference>
<dbReference type="InterPro" id="IPR001544">
    <property type="entry name" value="Aminotrans_IV"/>
</dbReference>
<evidence type="ECO:0000256" key="8">
    <source>
        <dbReference type="ARBA" id="ARBA00022679"/>
    </source>
</evidence>
<evidence type="ECO:0000256" key="12">
    <source>
        <dbReference type="ARBA" id="ARBA00049229"/>
    </source>
</evidence>
<dbReference type="InterPro" id="IPR018300">
    <property type="entry name" value="Aminotrans_IV_CS"/>
</dbReference>
<dbReference type="GO" id="GO:0004084">
    <property type="term" value="F:branched-chain-amino-acid transaminase activity"/>
    <property type="evidence" value="ECO:0007669"/>
    <property type="project" value="UniProtKB-EC"/>
</dbReference>
<dbReference type="PANTHER" id="PTHR42825">
    <property type="entry name" value="AMINO ACID AMINOTRANSFERASE"/>
    <property type="match status" value="1"/>
</dbReference>
<dbReference type="OrthoDB" id="9805628at2"/>
<accession>A0A5S9IP13</accession>
<keyword evidence="8 16" id="KW-0808">Transferase</keyword>
<sequence length="346" mass="38224">MNEINKHIEWKKLGFKFFPTKYMFVATCSDGEWKTTGCVPFGNIEISPAAGVLNYGQGLFEGLKAYSGRDGHVYLFRPQKNADRIHNGCKRLCIPPLPQDLFMEAVTEVTKANKEFIPPYQEDSVAQGALYLRPVVWGTGPVLGVAPAPSYTFVTYACPVGPYFRSGFESIKLKITENYHRAASGGTGGVKAIGNYCIGMMPAKMAKSEGFQEILYLDAKDNKHIEEVGAANFFCIKGNKLYTPALDGCILPGVTRNSILHLAKNEFAMDVHEGSISVDDIFDCDEAFASGTAAVITPIGSISYQDKEIVMNNNEPGPISKKIYQKLLDIQHGIAEDKYNWRYVIE</sequence>
<comment type="cofactor">
    <cofactor evidence="1 15">
        <name>pyridoxal 5'-phosphate</name>
        <dbReference type="ChEBI" id="CHEBI:597326"/>
    </cofactor>
</comment>
<evidence type="ECO:0000256" key="15">
    <source>
        <dbReference type="RuleBase" id="RU004516"/>
    </source>
</evidence>
<dbReference type="PIRSF" id="PIRSF006468">
    <property type="entry name" value="BCAT1"/>
    <property type="match status" value="1"/>
</dbReference>
<evidence type="ECO:0000256" key="5">
    <source>
        <dbReference type="ARBA" id="ARBA00005072"/>
    </source>
</evidence>
<evidence type="ECO:0000256" key="10">
    <source>
        <dbReference type="ARBA" id="ARBA00048212"/>
    </source>
</evidence>
<comment type="similarity">
    <text evidence="6 14">Belongs to the class-IV pyridoxal-phosphate-dependent aminotransferase family.</text>
</comment>
<gene>
    <name evidence="17" type="ORF">UABAM_03805</name>
</gene>
<dbReference type="PROSITE" id="PS00770">
    <property type="entry name" value="AA_TRANSFER_CLASS_4"/>
    <property type="match status" value="1"/>
</dbReference>
<dbReference type="UniPathway" id="UPA00049">
    <property type="reaction ID" value="UER00062"/>
</dbReference>
<dbReference type="SUPFAM" id="SSF56752">
    <property type="entry name" value="D-aminoacid aminotransferase-like PLP-dependent enzymes"/>
    <property type="match status" value="1"/>
</dbReference>
<dbReference type="CDD" id="cd01557">
    <property type="entry name" value="BCAT_beta_family"/>
    <property type="match status" value="1"/>
</dbReference>
<dbReference type="EMBL" id="AP019860">
    <property type="protein sequence ID" value="BBM85438.1"/>
    <property type="molecule type" value="Genomic_DNA"/>
</dbReference>
<dbReference type="RefSeq" id="WP_151969542.1">
    <property type="nucleotide sequence ID" value="NZ_AP019860.1"/>
</dbReference>
<keyword evidence="16" id="KW-0100">Branched-chain amino acid biosynthesis</keyword>
<dbReference type="InterPro" id="IPR043132">
    <property type="entry name" value="BCAT-like_C"/>
</dbReference>